<dbReference type="AlphaFoldDB" id="A0A4R1BUU1"/>
<dbReference type="OrthoDB" id="3830538at2"/>
<reference evidence="2 3" key="1">
    <citation type="submission" date="2019-03" db="EMBL/GenBank/DDBJ databases">
        <authorList>
            <person name="Kim M.K.M."/>
        </authorList>
    </citation>
    <scope>NUCLEOTIDE SEQUENCE [LARGE SCALE GENOMIC DNA]</scope>
    <source>
        <strain evidence="2 3">18JY15-6</strain>
    </source>
</reference>
<evidence type="ECO:0000313" key="2">
    <source>
        <dbReference type="EMBL" id="TCJ21448.1"/>
    </source>
</evidence>
<organism evidence="2 3">
    <name type="scientific">Nocardioides jejuensis</name>
    <dbReference type="NCBI Taxonomy" id="2502782"/>
    <lineage>
        <taxon>Bacteria</taxon>
        <taxon>Bacillati</taxon>
        <taxon>Actinomycetota</taxon>
        <taxon>Actinomycetes</taxon>
        <taxon>Propionibacteriales</taxon>
        <taxon>Nocardioidaceae</taxon>
        <taxon>Nocardioides</taxon>
    </lineage>
</organism>
<evidence type="ECO:0000256" key="1">
    <source>
        <dbReference type="SAM" id="MobiDB-lite"/>
    </source>
</evidence>
<evidence type="ECO:0000313" key="3">
    <source>
        <dbReference type="Proteomes" id="UP000295453"/>
    </source>
</evidence>
<proteinExistence type="predicted"/>
<gene>
    <name evidence="2" type="ORF">EPD65_15000</name>
</gene>
<keyword evidence="3" id="KW-1185">Reference proteome</keyword>
<name>A0A4R1BUU1_9ACTN</name>
<accession>A0A4R1BUU1</accession>
<feature type="region of interest" description="Disordered" evidence="1">
    <location>
        <begin position="1"/>
        <end position="23"/>
    </location>
</feature>
<dbReference type="EMBL" id="SJZJ01000034">
    <property type="protein sequence ID" value="TCJ21448.1"/>
    <property type="molecule type" value="Genomic_DNA"/>
</dbReference>
<comment type="caution">
    <text evidence="2">The sequence shown here is derived from an EMBL/GenBank/DDBJ whole genome shotgun (WGS) entry which is preliminary data.</text>
</comment>
<feature type="compositionally biased region" description="Basic and acidic residues" evidence="1">
    <location>
        <begin position="1"/>
        <end position="11"/>
    </location>
</feature>
<dbReference type="RefSeq" id="WP_131585565.1">
    <property type="nucleotide sequence ID" value="NZ_SJZJ01000034.1"/>
</dbReference>
<sequence>MTMKQPDHVPYEDASSPTDMHGDCEEAKRNLRVPLPRRAQALTTALSAATPERVKAPALAVSDKLAKMADALFDRA</sequence>
<dbReference type="Proteomes" id="UP000295453">
    <property type="component" value="Unassembled WGS sequence"/>
</dbReference>
<protein>
    <submittedName>
        <fullName evidence="2">Uncharacterized protein</fullName>
    </submittedName>
</protein>